<evidence type="ECO:0000313" key="2">
    <source>
        <dbReference type="Proteomes" id="UP000232615"/>
    </source>
</evidence>
<reference evidence="1 2" key="1">
    <citation type="journal article" date="2014" name="Arch. Virol.">
        <title>Complete genome sequence of Tunisvirus, a new member of the proposed family Marseilleviridae.</title>
        <authorList>
            <person name="Aherfi S."/>
            <person name="Boughalmi M."/>
            <person name="Pagnier I."/>
            <person name="Fournous G."/>
            <person name="La Scola B."/>
            <person name="Raoult D."/>
            <person name="Colson P."/>
        </authorList>
    </citation>
    <scope>NUCLEOTIDE SEQUENCE [LARGE SCALE GENOMIC DNA]</scope>
    <source>
        <strain evidence="1 2">U484</strain>
    </source>
</reference>
<sequence>MHLLAETLWKKYHRALKWREYGSREFYAFVDKGGNYTTGCLDACDTMFVNALSTDLFQSAKSVSQGVNKEIVETVAKILMEE</sequence>
<accession>V9SE91</accession>
<keyword evidence="2" id="KW-1185">Reference proteome</keyword>
<name>V9SE91_9VIRU</name>
<gene>
    <name evidence="1" type="ORF">TNS_ORF342</name>
</gene>
<protein>
    <submittedName>
        <fullName evidence="1">Uncharacterized protein</fullName>
    </submittedName>
</protein>
<proteinExistence type="predicted"/>
<dbReference type="EMBL" id="KF483846">
    <property type="protein sequence ID" value="AHC55060.1"/>
    <property type="molecule type" value="Genomic_DNA"/>
</dbReference>
<evidence type="ECO:0000313" key="1">
    <source>
        <dbReference type="EMBL" id="AHC55060.1"/>
    </source>
</evidence>
<organism evidence="1 2">
    <name type="scientific">Tunisvirus fontaine2</name>
    <dbReference type="NCBI Taxonomy" id="1421067"/>
    <lineage>
        <taxon>Viruses</taxon>
        <taxon>Varidnaviria</taxon>
        <taxon>Bamfordvirae</taxon>
        <taxon>Nucleocytoviricota</taxon>
        <taxon>Megaviricetes</taxon>
        <taxon>Pimascovirales</taxon>
        <taxon>Pimascovirales incertae sedis</taxon>
        <taxon>Marseilleviridae</taxon>
        <taxon>Losannavirus</taxon>
        <taxon>Losannavirus tunisense</taxon>
    </lineage>
</organism>
<dbReference type="Proteomes" id="UP000232615">
    <property type="component" value="Segment"/>
</dbReference>